<keyword evidence="5" id="KW-1185">Reference proteome</keyword>
<name>A0ABQ5TM30_9BACI</name>
<dbReference type="SUPFAM" id="SSF52218">
    <property type="entry name" value="Flavoproteins"/>
    <property type="match status" value="1"/>
</dbReference>
<dbReference type="NCBIfam" id="NF007280">
    <property type="entry name" value="PRK09739.1"/>
    <property type="match status" value="1"/>
</dbReference>
<evidence type="ECO:0000313" key="5">
    <source>
        <dbReference type="Proteomes" id="UP001275436"/>
    </source>
</evidence>
<dbReference type="Gene3D" id="3.40.50.360">
    <property type="match status" value="1"/>
</dbReference>
<organism evidence="4 5">
    <name type="scientific">Oceanobacillus kimchii</name>
    <dbReference type="NCBI Taxonomy" id="746691"/>
    <lineage>
        <taxon>Bacteria</taxon>
        <taxon>Bacillati</taxon>
        <taxon>Bacillota</taxon>
        <taxon>Bacilli</taxon>
        <taxon>Bacillales</taxon>
        <taxon>Bacillaceae</taxon>
        <taxon>Oceanobacillus</taxon>
    </lineage>
</organism>
<reference evidence="4 5" key="1">
    <citation type="submission" date="2023-02" db="EMBL/GenBank/DDBJ databases">
        <title>Oceanobacillus kimchii IFOP_LL358 isolated form Alexandrium catenella lab strain.</title>
        <authorList>
            <person name="Gajardo G."/>
            <person name="Ueki S."/>
            <person name="Maruyama F."/>
        </authorList>
    </citation>
    <scope>NUCLEOTIDE SEQUENCE [LARGE SCALE GENOMIC DNA]</scope>
    <source>
        <strain evidence="4 5">IFOP_LL358</strain>
    </source>
</reference>
<comment type="similarity">
    <text evidence="1">Belongs to the NAD(P)H dehydrogenase (quinone) family.</text>
</comment>
<dbReference type="PANTHER" id="PTHR10204">
    <property type="entry name" value="NAD P H OXIDOREDUCTASE-RELATED"/>
    <property type="match status" value="1"/>
</dbReference>
<evidence type="ECO:0000259" key="3">
    <source>
        <dbReference type="Pfam" id="PF02525"/>
    </source>
</evidence>
<dbReference type="InterPro" id="IPR029039">
    <property type="entry name" value="Flavoprotein-like_sf"/>
</dbReference>
<dbReference type="InterPro" id="IPR051545">
    <property type="entry name" value="NAD(P)H_dehydrogenase_qn"/>
</dbReference>
<dbReference type="PANTHER" id="PTHR10204:SF34">
    <property type="entry name" value="NAD(P)H DEHYDROGENASE [QUINONE] 1 ISOFORM 1"/>
    <property type="match status" value="1"/>
</dbReference>
<dbReference type="InterPro" id="IPR003680">
    <property type="entry name" value="Flavodoxin_fold"/>
</dbReference>
<keyword evidence="2" id="KW-0560">Oxidoreductase</keyword>
<comment type="caution">
    <text evidence="4">The sequence shown here is derived from an EMBL/GenBank/DDBJ whole genome shotgun (WGS) entry which is preliminary data.</text>
</comment>
<proteinExistence type="inferred from homology"/>
<dbReference type="Pfam" id="PF02525">
    <property type="entry name" value="Flavodoxin_2"/>
    <property type="match status" value="1"/>
</dbReference>
<gene>
    <name evidence="4" type="ORF">MACH08_36650</name>
</gene>
<evidence type="ECO:0000256" key="2">
    <source>
        <dbReference type="ARBA" id="ARBA00023002"/>
    </source>
</evidence>
<sequence length="190" mass="22182">MKVLTIVAHPREESLTMKVTNRFIEGLQDAGHTVEIIDLYRHEFEAALPIADEPEWEAEEQHFSPEVTKEMERMKSADALAFIFPLWWWSMPGIMKGYIDRVWNFGFAYGNNHLHHEHVLWLGLAAADEKKLAKRKYDSMMEHYFNVGLADYCGIPNSAFHLLTETNKVNPQQIDEWLLQVYDLGRNYGK</sequence>
<evidence type="ECO:0000256" key="1">
    <source>
        <dbReference type="ARBA" id="ARBA00006252"/>
    </source>
</evidence>
<accession>A0ABQ5TM30</accession>
<feature type="domain" description="Flavodoxin-like fold" evidence="3">
    <location>
        <begin position="1"/>
        <end position="176"/>
    </location>
</feature>
<dbReference type="RefSeq" id="WP_069684837.1">
    <property type="nucleotide sequence ID" value="NZ_BSKO01000001.1"/>
</dbReference>
<evidence type="ECO:0000313" key="4">
    <source>
        <dbReference type="EMBL" id="GLO67881.1"/>
    </source>
</evidence>
<dbReference type="Proteomes" id="UP001275436">
    <property type="component" value="Unassembled WGS sequence"/>
</dbReference>
<protein>
    <recommendedName>
        <fullName evidence="3">Flavodoxin-like fold domain-containing protein</fullName>
    </recommendedName>
</protein>
<dbReference type="EMBL" id="BSKO01000001">
    <property type="protein sequence ID" value="GLO67881.1"/>
    <property type="molecule type" value="Genomic_DNA"/>
</dbReference>